<reference evidence="2" key="1">
    <citation type="submission" date="2016-10" db="EMBL/GenBank/DDBJ databases">
        <authorList>
            <person name="Varghese N."/>
            <person name="Submissions S."/>
        </authorList>
    </citation>
    <scope>NUCLEOTIDE SEQUENCE [LARGE SCALE GENOMIC DNA]</scope>
    <source>
        <strain evidence="2">DSM 16858</strain>
    </source>
</reference>
<proteinExistence type="predicted"/>
<dbReference type="SUPFAM" id="SSF101898">
    <property type="entry name" value="NHL repeat"/>
    <property type="match status" value="1"/>
</dbReference>
<sequence>MWGTALSDEVLDVAIDNEANVFVAGYENGITGQTNVDPSGDARAVLVKLATGASGLAPAWKKEFNTAGTDTLEALAFHPETGKLHFAGRTTGAFPGFTHQGQQDLFLGGPGSASDFEVLYQGGSETPQHPRRLHFDAARDVIVSGFDDIYIPSNYVDKWEDPFVAKLRRDGDTFTVQWWWQFNTPHTDMLGGAAVDARSTSSIYITGVNAAGAQRGTFAQKIDPAGKSVWFQRQTPVGIDMMQAAEMLPDGHVAIAGSTFSTLGDRAYGQQDIVVRKLDAATGTPLWTFQFGTEESEWVTDLAVDAQGNLLVVGQATLALKDGYEPKGDMEVFLVKVNPEGKLLDVYQWGSAGEDYPATVAADACGAAIIGGFTTGDFFGPSQGARDAFLLTTAASVPTAGGASGVPALPGEAGWCGGTLPSHLGQPPLSR</sequence>
<dbReference type="EMBL" id="FOIJ01000023">
    <property type="protein sequence ID" value="SEU37137.1"/>
    <property type="molecule type" value="Genomic_DNA"/>
</dbReference>
<keyword evidence="2" id="KW-1185">Reference proteome</keyword>
<dbReference type="PANTHER" id="PTHR35580">
    <property type="entry name" value="CELL SURFACE GLYCOPROTEIN (S-LAYER PROTEIN)-LIKE PROTEIN"/>
    <property type="match status" value="1"/>
</dbReference>
<evidence type="ECO:0000313" key="2">
    <source>
        <dbReference type="Proteomes" id="UP000199181"/>
    </source>
</evidence>
<gene>
    <name evidence="1" type="ORF">SAMN05443639_12373</name>
</gene>
<dbReference type="InterPro" id="IPR052918">
    <property type="entry name" value="Motility_Chemotaxis_Reg"/>
</dbReference>
<protein>
    <recommendedName>
        <fullName evidence="3">Beta-propeller repeat-containing protein</fullName>
    </recommendedName>
</protein>
<dbReference type="Proteomes" id="UP000199181">
    <property type="component" value="Unassembled WGS sequence"/>
</dbReference>
<accession>A0A1I0LAX6</accession>
<dbReference type="AlphaFoldDB" id="A0A1I0LAX6"/>
<dbReference type="PANTHER" id="PTHR35580:SF1">
    <property type="entry name" value="PHYTASE-LIKE DOMAIN-CONTAINING PROTEIN"/>
    <property type="match status" value="1"/>
</dbReference>
<organism evidence="1 2">
    <name type="scientific">Stigmatella erecta</name>
    <dbReference type="NCBI Taxonomy" id="83460"/>
    <lineage>
        <taxon>Bacteria</taxon>
        <taxon>Pseudomonadati</taxon>
        <taxon>Myxococcota</taxon>
        <taxon>Myxococcia</taxon>
        <taxon>Myxococcales</taxon>
        <taxon>Cystobacterineae</taxon>
        <taxon>Archangiaceae</taxon>
        <taxon>Stigmatella</taxon>
    </lineage>
</organism>
<evidence type="ECO:0008006" key="3">
    <source>
        <dbReference type="Google" id="ProtNLM"/>
    </source>
</evidence>
<evidence type="ECO:0000313" key="1">
    <source>
        <dbReference type="EMBL" id="SEU37137.1"/>
    </source>
</evidence>
<name>A0A1I0LAX6_9BACT</name>